<sequence>MIGRRRSFLVGAWVPGAAPRALVVALVLVGVLTLHPTPFWRGVAVVAALVGSVLPRSLGAWAGAACLPFGLLLSEPAPERTALAVLLVHAIHVLGSLSLTVPAVSRLTLASLWPTARRFLVVQLVAQPLSLGVWLLAPTGVERGAAWLAPAAAVVLLAAVVGAWLALRRGRGAVTSAAGTASEGADQG</sequence>
<reference evidence="2 3" key="1">
    <citation type="submission" date="2021-04" db="EMBL/GenBank/DDBJ databases">
        <title>Whole genome analysis of root endophytic bacterium Microbacterium paraoxydans ku-mp colonizing RP-bio226 rice variety.</title>
        <authorList>
            <person name="Ulaganathan K."/>
            <person name="Latha B."/>
        </authorList>
    </citation>
    <scope>NUCLEOTIDE SEQUENCE [LARGE SCALE GENOMIC DNA]</scope>
    <source>
        <strain evidence="3">ku-mp</strain>
    </source>
</reference>
<keyword evidence="3" id="KW-1185">Reference proteome</keyword>
<dbReference type="Proteomes" id="UP000678243">
    <property type="component" value="Unassembled WGS sequence"/>
</dbReference>
<feature type="transmembrane region" description="Helical" evidence="1">
    <location>
        <begin position="119"/>
        <end position="141"/>
    </location>
</feature>
<feature type="transmembrane region" description="Helical" evidence="1">
    <location>
        <begin position="12"/>
        <end position="32"/>
    </location>
</feature>
<accession>A0ABS5INT1</accession>
<proteinExistence type="predicted"/>
<keyword evidence="1" id="KW-0472">Membrane</keyword>
<dbReference type="EMBL" id="JAGTUK010000003">
    <property type="protein sequence ID" value="MBS0024589.1"/>
    <property type="molecule type" value="Genomic_DNA"/>
</dbReference>
<feature type="transmembrane region" description="Helical" evidence="1">
    <location>
        <begin position="82"/>
        <end position="107"/>
    </location>
</feature>
<name>A0ABS5INT1_9MICO</name>
<gene>
    <name evidence="2" type="ORF">KE274_10750</name>
</gene>
<organism evidence="2 3">
    <name type="scientific">Microbacterium paraoxydans</name>
    <dbReference type="NCBI Taxonomy" id="199592"/>
    <lineage>
        <taxon>Bacteria</taxon>
        <taxon>Bacillati</taxon>
        <taxon>Actinomycetota</taxon>
        <taxon>Actinomycetes</taxon>
        <taxon>Micrococcales</taxon>
        <taxon>Microbacteriaceae</taxon>
        <taxon>Microbacterium</taxon>
    </lineage>
</organism>
<feature type="transmembrane region" description="Helical" evidence="1">
    <location>
        <begin position="39"/>
        <end position="62"/>
    </location>
</feature>
<evidence type="ECO:0000256" key="1">
    <source>
        <dbReference type="SAM" id="Phobius"/>
    </source>
</evidence>
<keyword evidence="1" id="KW-0812">Transmembrane</keyword>
<dbReference type="RefSeq" id="WP_211543616.1">
    <property type="nucleotide sequence ID" value="NZ_JAGTUK010000003.1"/>
</dbReference>
<feature type="transmembrane region" description="Helical" evidence="1">
    <location>
        <begin position="147"/>
        <end position="167"/>
    </location>
</feature>
<protein>
    <submittedName>
        <fullName evidence="2">Uncharacterized protein</fullName>
    </submittedName>
</protein>
<evidence type="ECO:0000313" key="3">
    <source>
        <dbReference type="Proteomes" id="UP000678243"/>
    </source>
</evidence>
<evidence type="ECO:0000313" key="2">
    <source>
        <dbReference type="EMBL" id="MBS0024589.1"/>
    </source>
</evidence>
<keyword evidence="1" id="KW-1133">Transmembrane helix</keyword>
<comment type="caution">
    <text evidence="2">The sequence shown here is derived from an EMBL/GenBank/DDBJ whole genome shotgun (WGS) entry which is preliminary data.</text>
</comment>